<name>A0A1V9ZDH3_9STRA</name>
<keyword evidence="5" id="KW-0812">Transmembrane</keyword>
<dbReference type="InterPro" id="IPR029058">
    <property type="entry name" value="AB_hydrolase_fold"/>
</dbReference>
<keyword evidence="7" id="KW-1185">Reference proteome</keyword>
<feature type="transmembrane region" description="Helical" evidence="5">
    <location>
        <begin position="7"/>
        <end position="25"/>
    </location>
</feature>
<comment type="caution">
    <text evidence="6">The sequence shown here is derived from an EMBL/GenBank/DDBJ whole genome shotgun (WGS) entry which is preliminary data.</text>
</comment>
<gene>
    <name evidence="6" type="ORF">THRCLA_07400</name>
</gene>
<sequence length="466" mass="52331">MERYRAYEVGVIGLIGVQSILTHYPTDVSKYIITVLLIGILSVHVWRAALFTGYALCVYNTFLMFGSWNFSYIIVAQAILWGWMAVGAYLFQLPQFPKLSTTYPTVGCTTQRFGENDCRIFYPANATNKQKYGQMPYLHHGYHLAVGLGIFLKVPSFIFSHFKNAWLHALKEAPLLEPRKEGWPVLVFSHGLSGTLEMYASINEQLASEGFVVFVLNHSDGSGSVNRLVDSNMNSTYDYYHVLPPEAAKDWDNVGYKIRNGQLHQRVHQVENIISAVEAVQNDPSSQFYQKLNLNAIGLVGHSYGGATVITAGTRDTRIKTVVAMDPWMEPLDPSVKISGPEVPVLHILSQHWVDWTTHMELLRKHVEAAKNKNAMLYGTKDTRHNNFSDVPLFSPKISQLVKASGKIDASYALKMFADVAANYLKHQLCGTELELTKLESVYPELSNLYKTSSTEGYQTFPSNTV</sequence>
<evidence type="ECO:0000256" key="3">
    <source>
        <dbReference type="ARBA" id="ARBA00022963"/>
    </source>
</evidence>
<dbReference type="SUPFAM" id="SSF53474">
    <property type="entry name" value="alpha/beta-Hydrolases"/>
    <property type="match status" value="1"/>
</dbReference>
<dbReference type="Pfam" id="PF03403">
    <property type="entry name" value="PAF-AH_p_II"/>
    <property type="match status" value="1"/>
</dbReference>
<keyword evidence="4" id="KW-0443">Lipid metabolism</keyword>
<organism evidence="6 7">
    <name type="scientific">Thraustotheca clavata</name>
    <dbReference type="NCBI Taxonomy" id="74557"/>
    <lineage>
        <taxon>Eukaryota</taxon>
        <taxon>Sar</taxon>
        <taxon>Stramenopiles</taxon>
        <taxon>Oomycota</taxon>
        <taxon>Saprolegniomycetes</taxon>
        <taxon>Saprolegniales</taxon>
        <taxon>Achlyaceae</taxon>
        <taxon>Thraustotheca</taxon>
    </lineage>
</organism>
<dbReference type="Gene3D" id="3.40.50.1820">
    <property type="entry name" value="alpha/beta hydrolase"/>
    <property type="match status" value="1"/>
</dbReference>
<dbReference type="OrthoDB" id="2363873at2759"/>
<dbReference type="STRING" id="74557.A0A1V9ZDH3"/>
<feature type="transmembrane region" description="Helical" evidence="5">
    <location>
        <begin position="31"/>
        <end position="58"/>
    </location>
</feature>
<evidence type="ECO:0000313" key="6">
    <source>
        <dbReference type="EMBL" id="OQR96029.1"/>
    </source>
</evidence>
<accession>A0A1V9ZDH3</accession>
<keyword evidence="3" id="KW-0442">Lipid degradation</keyword>
<evidence type="ECO:0000256" key="1">
    <source>
        <dbReference type="ARBA" id="ARBA00013201"/>
    </source>
</evidence>
<dbReference type="Proteomes" id="UP000243217">
    <property type="component" value="Unassembled WGS sequence"/>
</dbReference>
<evidence type="ECO:0000256" key="2">
    <source>
        <dbReference type="ARBA" id="ARBA00022801"/>
    </source>
</evidence>
<evidence type="ECO:0000256" key="5">
    <source>
        <dbReference type="SAM" id="Phobius"/>
    </source>
</evidence>
<keyword evidence="5" id="KW-1133">Transmembrane helix</keyword>
<dbReference type="EMBL" id="JNBS01001992">
    <property type="protein sequence ID" value="OQR96029.1"/>
    <property type="molecule type" value="Genomic_DNA"/>
</dbReference>
<dbReference type="EC" id="3.1.1.47" evidence="1"/>
<dbReference type="GO" id="GO:0003847">
    <property type="term" value="F:1-alkyl-2-acetylglycerophosphocholine esterase activity"/>
    <property type="evidence" value="ECO:0007669"/>
    <property type="project" value="UniProtKB-EC"/>
</dbReference>
<dbReference type="AlphaFoldDB" id="A0A1V9ZDH3"/>
<reference evidence="6 7" key="1">
    <citation type="journal article" date="2014" name="Genome Biol. Evol.">
        <title>The secreted proteins of Achlya hypogyna and Thraustotheca clavata identify the ancestral oomycete secretome and reveal gene acquisitions by horizontal gene transfer.</title>
        <authorList>
            <person name="Misner I."/>
            <person name="Blouin N."/>
            <person name="Leonard G."/>
            <person name="Richards T.A."/>
            <person name="Lane C.E."/>
        </authorList>
    </citation>
    <scope>NUCLEOTIDE SEQUENCE [LARGE SCALE GENOMIC DNA]</scope>
    <source>
        <strain evidence="6 7">ATCC 34112</strain>
    </source>
</reference>
<dbReference type="PANTHER" id="PTHR10272">
    <property type="entry name" value="PLATELET-ACTIVATING FACTOR ACETYLHYDROLASE"/>
    <property type="match status" value="1"/>
</dbReference>
<dbReference type="PANTHER" id="PTHR10272:SF0">
    <property type="entry name" value="PLATELET-ACTIVATING FACTOR ACETYLHYDROLASE"/>
    <property type="match status" value="1"/>
</dbReference>
<evidence type="ECO:0000313" key="7">
    <source>
        <dbReference type="Proteomes" id="UP000243217"/>
    </source>
</evidence>
<proteinExistence type="predicted"/>
<evidence type="ECO:0000256" key="4">
    <source>
        <dbReference type="ARBA" id="ARBA00023098"/>
    </source>
</evidence>
<feature type="transmembrane region" description="Helical" evidence="5">
    <location>
        <begin position="70"/>
        <end position="91"/>
    </location>
</feature>
<keyword evidence="5" id="KW-0472">Membrane</keyword>
<protein>
    <recommendedName>
        <fullName evidence="1">1-alkyl-2-acetylglycerophosphocholine esterase</fullName>
        <ecNumber evidence="1">3.1.1.47</ecNumber>
    </recommendedName>
</protein>
<keyword evidence="2" id="KW-0378">Hydrolase</keyword>
<dbReference type="GO" id="GO:0016042">
    <property type="term" value="P:lipid catabolic process"/>
    <property type="evidence" value="ECO:0007669"/>
    <property type="project" value="UniProtKB-KW"/>
</dbReference>